<dbReference type="InterPro" id="IPR006175">
    <property type="entry name" value="YjgF/YER057c/UK114"/>
</dbReference>
<proteinExistence type="predicted"/>
<comment type="caution">
    <text evidence="1">The sequence shown here is derived from an EMBL/GenBank/DDBJ whole genome shotgun (WGS) entry which is preliminary data.</text>
</comment>
<protein>
    <submittedName>
        <fullName evidence="1">Uncharacterized protein</fullName>
    </submittedName>
</protein>
<dbReference type="SUPFAM" id="SSF55298">
    <property type="entry name" value="YjgF-like"/>
    <property type="match status" value="1"/>
</dbReference>
<sequence length="141" mass="15119">MSSPNVQGFNYDGYEEVAEKYGLSAAVSVQLSGTRLITTSGHVGMDESGQIAQSLRAQMTLAFKNVEKSILAVEPSLTPAEVWKSVYQVTTYHVGGIQESVTDTMSEVAKEFLGAHRPSWAAIGVESLAGGCFEMVVWAVL</sequence>
<dbReference type="Proteomes" id="UP001345827">
    <property type="component" value="Unassembled WGS sequence"/>
</dbReference>
<dbReference type="InterPro" id="IPR035959">
    <property type="entry name" value="RutC-like_sf"/>
</dbReference>
<evidence type="ECO:0000313" key="2">
    <source>
        <dbReference type="Proteomes" id="UP001345827"/>
    </source>
</evidence>
<dbReference type="Gene3D" id="3.30.1330.40">
    <property type="entry name" value="RutC-like"/>
    <property type="match status" value="1"/>
</dbReference>
<keyword evidence="2" id="KW-1185">Reference proteome</keyword>
<dbReference type="EMBL" id="JAXLQG010000002">
    <property type="protein sequence ID" value="KAK5543657.1"/>
    <property type="molecule type" value="Genomic_DNA"/>
</dbReference>
<organism evidence="1 2">
    <name type="scientific">Vermiconidia calcicola</name>
    <dbReference type="NCBI Taxonomy" id="1690605"/>
    <lineage>
        <taxon>Eukaryota</taxon>
        <taxon>Fungi</taxon>
        <taxon>Dikarya</taxon>
        <taxon>Ascomycota</taxon>
        <taxon>Pezizomycotina</taxon>
        <taxon>Dothideomycetes</taxon>
        <taxon>Dothideomycetidae</taxon>
        <taxon>Mycosphaerellales</taxon>
        <taxon>Extremaceae</taxon>
        <taxon>Vermiconidia</taxon>
    </lineage>
</organism>
<dbReference type="AlphaFoldDB" id="A0AAV9QKB6"/>
<gene>
    <name evidence="1" type="ORF">LTR25_001271</name>
</gene>
<evidence type="ECO:0000313" key="1">
    <source>
        <dbReference type="EMBL" id="KAK5543657.1"/>
    </source>
</evidence>
<accession>A0AAV9QKB6</accession>
<reference evidence="1 2" key="1">
    <citation type="submission" date="2023-06" db="EMBL/GenBank/DDBJ databases">
        <title>Black Yeasts Isolated from many extreme environments.</title>
        <authorList>
            <person name="Coleine C."/>
            <person name="Stajich J.E."/>
            <person name="Selbmann L."/>
        </authorList>
    </citation>
    <scope>NUCLEOTIDE SEQUENCE [LARGE SCALE GENOMIC DNA]</scope>
    <source>
        <strain evidence="1 2">CCFEE 5887</strain>
    </source>
</reference>
<dbReference type="Pfam" id="PF01042">
    <property type="entry name" value="Ribonuc_L-PSP"/>
    <property type="match status" value="1"/>
</dbReference>
<name>A0AAV9QKB6_9PEZI</name>